<proteinExistence type="predicted"/>
<dbReference type="Proteomes" id="UP000277580">
    <property type="component" value="Unassembled WGS sequence"/>
</dbReference>
<accession>A0A3N4KGQ3</accession>
<evidence type="ECO:0000259" key="3">
    <source>
        <dbReference type="Pfam" id="PF20220"/>
    </source>
</evidence>
<feature type="domain" description="Neuraminidase-like" evidence="2">
    <location>
        <begin position="1391"/>
        <end position="1533"/>
    </location>
</feature>
<feature type="domain" description="Tc toxin complex TcA C-terminal TcB-binding" evidence="1">
    <location>
        <begin position="2283"/>
        <end position="2587"/>
    </location>
</feature>
<dbReference type="InterPro" id="IPR040840">
    <property type="entry name" value="TcA_TcB_BD"/>
</dbReference>
<evidence type="ECO:0000259" key="1">
    <source>
        <dbReference type="Pfam" id="PF18276"/>
    </source>
</evidence>
<dbReference type="STRING" id="1392247.A0A3N4KGQ3"/>
<protein>
    <submittedName>
        <fullName evidence="4">Uncharacterized protein</fullName>
    </submittedName>
</protein>
<dbReference type="OrthoDB" id="4940706at2759"/>
<dbReference type="InParanoid" id="A0A3N4KGQ3"/>
<dbReference type="InterPro" id="IPR046839">
    <property type="entry name" value="ABC_toxin_N"/>
</dbReference>
<evidence type="ECO:0000313" key="4">
    <source>
        <dbReference type="EMBL" id="RPB07541.1"/>
    </source>
</evidence>
<dbReference type="InterPro" id="IPR041079">
    <property type="entry name" value="Neuraminidase-like"/>
</dbReference>
<evidence type="ECO:0000313" key="5">
    <source>
        <dbReference type="Proteomes" id="UP000277580"/>
    </source>
</evidence>
<keyword evidence="5" id="KW-1185">Reference proteome</keyword>
<dbReference type="Pfam" id="PF20220">
    <property type="entry name" value="ABC_toxin_N"/>
    <property type="match status" value="1"/>
</dbReference>
<feature type="domain" description="ABC toxin N-terminal" evidence="3">
    <location>
        <begin position="1239"/>
        <end position="1361"/>
    </location>
</feature>
<dbReference type="EMBL" id="ML119180">
    <property type="protein sequence ID" value="RPB07541.1"/>
    <property type="molecule type" value="Genomic_DNA"/>
</dbReference>
<name>A0A3N4KGQ3_9PEZI</name>
<sequence>MWNSASRKQYEKFRRLVRLSKCTDNSSELARGYHPSYAAILMKDGFTSAAAITALPLTTFVARVQHGIPEKDAMAIYDHATSTYETRAITSYEAVHGTGLAAIEGSISTRERVQMVKETGETLADFGIERLFEDMDRDVCDDCGSFTSPAAYFVEILQFLRSNNLDNELKYSGQEHIYGTALQCLLARRPDLKKLELTCTNTKTVIPYLDLVNEIMESFVVYLWDHSHPKFNLTLKEGTVPPYRNPSTICGEISAPLQETNDHAYAILSEAMCPFNKLPYHQPLDEIRTFLRHIGTSRCELLDIYRRAFHAGTIVEKDKEIASTKELYTAAQGRAVTAEYLSLTESEYISLTGEDYLSNKYNPIEDGGPDSNEESGAPIRVQAWWQFWGYKKKSKALQLETGPEVIKTEFLRRTGLKSSDLVELLNTEFVNPYVRWSGITILESTRFGFVSLGDLLKYKGANIEDPIVRYKSLINFMVNHQIISTSISRSGEFSRTQIEDWVKANHTAFDKIIVLDNPHMSDGWHVGHARLTHLNGERLNPTELMRIQQFVRLRAKLGWKIEELDMAISVLSRPERGYETLQSENTINSPMITTNLLDQLICLSKLIGMTGLDLPKLLTFYGKIDTRGETNLFTRLFLTHNFTFTHPVFKPDEEGSYFEEPEKFGAHTAFIMASLGLSKDDFDRLMDQKPTSGITLTQESPISIQDLSYLYRRKLMAQILHVNQNILDQVHDLFGDMFSKPSQTLHFLIQWKRITNVGTSFEHLNYVIQDNQDPLNPVGLSKPKILGIIKLILEGIDVIQTMHPNIKEEEHDAFTKEYITAKLSLLYNSSQVEEIHQFLCGKTAEWVERRLPNWLGLTLSFINDEEKNTFYAKESILKTKHFYLLRSFIPYLRQQLIERLVISTISTQLDLPTEMVRMLLTDILRVEPGAGNADGTEKVSALTAISSIRLVGERQERNDFEGYLIPRSDELYTLDNSAQKDCAVLVDELRISFTNTELPLADRIYLEGGHTYPLRVTNDPDHKLHWKTHPSPLHPLPGVVLLPRYAEERLTPIFVQLSKISLIVKNCRLSTDEVKFMAHYPHDTPILRHGCLTFESWRQLSNYLELRNGLPNAPGQELIHLFRWASNPDDEEAQPGDRTLMERLSSLMGVKQSTVTRLLDHFSFNNRRSFKSWSNFIKLKKACDLSQKVKIDVDSLFLWAERLGDFEQVRTLAHNIQWIIKARYTAKDWEEVIKPLQHQLRSNQRDALIEYILNQPEIIKWRIFNVNSLFEFFLIDPQMGPCLDTSRIKQAISTAQLFVQRCLYGQEEGFGVPVRTLDRKRWEWMKSYHTWETNRKIFVYPENWIEPSLRDDKSPIFQAFETDIIQSDMDPRSIQDAVKRYLSRLDEVANLHVVSVCSDTETNIVHIFARTRGAPYFYYYRSYNTMEGVWKPWEKMQLDIPHYEDNEINSANHGGTFLKPVIWMGRLIVFIPRFVKQVGGGALSGLGRYMGDQLIENASQEPTNYEYWELKVGWTEYQNGKWTAKQTTSKAFRTQSGPGGVGTLRECVFTTTFCNDDLYLTAQIEKRRTAWFRLSKGQFDSVEATDLLSQEFATASPLLTSSKPGIHREFGTIVDKDVVCISTQDASISNVHLCPNNMHQCSKSAQPCIHLVDRPPTTIQYDRRNPTSAVFSASPDYQTPFYHEFSGQILRYTNTSNTLDDLYGGFSSEVARFKNNALGHSGAPPGLDICMTYPNYHELKSPYALYNWELGLHIPMLLMDKLRSCHQYEQALKIAHYVFDPMSHHLEEYGNDYCTKDDGGHSEIDYPKRSCVWKWTPFKEISAQNVLGRLLNSLKANSPGKAGGQGQINGLRDAPLHPHVIARSRPVAYMKWFVMSYINILLDCGDQYFRQNTSESVSQAFQYYTLAAHLSGPQPKKPQKKGKIPGTYDSLIRKSRIEREAGVANCQTSFPFAHHTSTIQTIDNITAPALPDADVSLYFCVPENDKLRSLRSKIDDRLYKIQHCQNIRGLSMCRFDLLEPQVDSLALVKAANQGLSIQSILQGLNSPMPNYRFRYILEKAFEMVQELKSLGNAFLEAMTRKDSETYNLIRAGHATSINAMILDMKKLNLEEANKALVSLQEARRGPVSQLEHLCRLLGENKKRCPKEKEQFLEFTAPIVGINQQSAYKLTPFEAAEIGKAEEATEFIEKRNIAETSSALLLGHPVISTSALQIPQEMGQQVRFDSLNLGEAASAYARAMTAQMELVQSQSMGAARKSSLLRQYQDRIQQANSLGYEIKHIDSQIEEQKIRIKITNRDIETQQKQLEFMARSEQFLRTKYTNQDLCIWREKQLRDLYHQTYVLTYDLAKKAESLFQFERGPANSFDFEHGRGPSITNFIQGTWDTNKDGLFSGEQLYLGLKRLEMAYNENRGYDYEITKHISLKQLYPRAFLELRELGNCEFDIPEALFDIDFPGHYKRRIKTVSLTFHPQPKQPPGASMLSVNCTMRLVKHSYRAKIPTDRDSYAKGIAGGDKESFYTDDIPIDHIATSSGLNDGGVAKSASSLDDRYLPFEGAGAISRWRLELPPHFRAFDYRKVPDAIVHVRYTSVYGGNTLKKIAGEYVDWYLGGIRATKGGAFALFDIRADFATEWKTFLDTYSMSMANLENTLPFFANRYSNKVTVKEIHIFTTSNIADAARWKINVTAGTTNKDVTFTGATGRGLRCFSSGEIDCTFGNWTLSLTRSEKSDGIRDIWVVVHYTVVKR</sequence>
<evidence type="ECO:0000259" key="2">
    <source>
        <dbReference type="Pfam" id="PF18413"/>
    </source>
</evidence>
<gene>
    <name evidence="4" type="ORF">P167DRAFT_579150</name>
</gene>
<dbReference type="Pfam" id="PF18276">
    <property type="entry name" value="TcA_TcB_BD"/>
    <property type="match status" value="1"/>
</dbReference>
<reference evidence="4 5" key="1">
    <citation type="journal article" date="2018" name="Nat. Ecol. Evol.">
        <title>Pezizomycetes genomes reveal the molecular basis of ectomycorrhizal truffle lifestyle.</title>
        <authorList>
            <person name="Murat C."/>
            <person name="Payen T."/>
            <person name="Noel B."/>
            <person name="Kuo A."/>
            <person name="Morin E."/>
            <person name="Chen J."/>
            <person name="Kohler A."/>
            <person name="Krizsan K."/>
            <person name="Balestrini R."/>
            <person name="Da Silva C."/>
            <person name="Montanini B."/>
            <person name="Hainaut M."/>
            <person name="Levati E."/>
            <person name="Barry K.W."/>
            <person name="Belfiori B."/>
            <person name="Cichocki N."/>
            <person name="Clum A."/>
            <person name="Dockter R.B."/>
            <person name="Fauchery L."/>
            <person name="Guy J."/>
            <person name="Iotti M."/>
            <person name="Le Tacon F."/>
            <person name="Lindquist E.A."/>
            <person name="Lipzen A."/>
            <person name="Malagnac F."/>
            <person name="Mello A."/>
            <person name="Molinier V."/>
            <person name="Miyauchi S."/>
            <person name="Poulain J."/>
            <person name="Riccioni C."/>
            <person name="Rubini A."/>
            <person name="Sitrit Y."/>
            <person name="Splivallo R."/>
            <person name="Traeger S."/>
            <person name="Wang M."/>
            <person name="Zifcakova L."/>
            <person name="Wipf D."/>
            <person name="Zambonelli A."/>
            <person name="Paolocci F."/>
            <person name="Nowrousian M."/>
            <person name="Ottonello S."/>
            <person name="Baldrian P."/>
            <person name="Spatafora J.W."/>
            <person name="Henrissat B."/>
            <person name="Nagy L.G."/>
            <person name="Aury J.M."/>
            <person name="Wincker P."/>
            <person name="Grigoriev I.V."/>
            <person name="Bonfante P."/>
            <person name="Martin F.M."/>
        </authorList>
    </citation>
    <scope>NUCLEOTIDE SEQUENCE [LARGE SCALE GENOMIC DNA]</scope>
    <source>
        <strain evidence="4 5">CCBAS932</strain>
    </source>
</reference>
<organism evidence="4 5">
    <name type="scientific">Morchella conica CCBAS932</name>
    <dbReference type="NCBI Taxonomy" id="1392247"/>
    <lineage>
        <taxon>Eukaryota</taxon>
        <taxon>Fungi</taxon>
        <taxon>Dikarya</taxon>
        <taxon>Ascomycota</taxon>
        <taxon>Pezizomycotina</taxon>
        <taxon>Pezizomycetes</taxon>
        <taxon>Pezizales</taxon>
        <taxon>Morchellaceae</taxon>
        <taxon>Morchella</taxon>
    </lineage>
</organism>
<dbReference type="Pfam" id="PF18413">
    <property type="entry name" value="Neuraminidase"/>
    <property type="match status" value="1"/>
</dbReference>